<accession>A0A9X2MNM8</accession>
<evidence type="ECO:0000256" key="2">
    <source>
        <dbReference type="ARBA" id="ARBA00022723"/>
    </source>
</evidence>
<keyword evidence="3" id="KW-0186">Copper</keyword>
<dbReference type="PROSITE" id="PS00078">
    <property type="entry name" value="COX2"/>
    <property type="match status" value="1"/>
</dbReference>
<evidence type="ECO:0000259" key="8">
    <source>
        <dbReference type="PROSITE" id="PS50857"/>
    </source>
</evidence>
<dbReference type="Gene3D" id="2.60.40.420">
    <property type="entry name" value="Cupredoxins - blue copper proteins"/>
    <property type="match status" value="1"/>
</dbReference>
<dbReference type="Proteomes" id="UP001141950">
    <property type="component" value="Unassembled WGS sequence"/>
</dbReference>
<name>A0A9X2MNM8_9BACL</name>
<evidence type="ECO:0000256" key="6">
    <source>
        <dbReference type="ARBA" id="ARBA00047816"/>
    </source>
</evidence>
<evidence type="ECO:0000313" key="9">
    <source>
        <dbReference type="EMBL" id="MCR2804069.1"/>
    </source>
</evidence>
<feature type="transmembrane region" description="Helical" evidence="7">
    <location>
        <begin position="12"/>
        <end position="36"/>
    </location>
</feature>
<dbReference type="GO" id="GO:0005507">
    <property type="term" value="F:copper ion binding"/>
    <property type="evidence" value="ECO:0007669"/>
    <property type="project" value="InterPro"/>
</dbReference>
<dbReference type="GO" id="GO:0004129">
    <property type="term" value="F:cytochrome-c oxidase activity"/>
    <property type="evidence" value="ECO:0007669"/>
    <property type="project" value="UniProtKB-EC"/>
</dbReference>
<keyword evidence="7" id="KW-0812">Transmembrane</keyword>
<comment type="catalytic activity">
    <reaction evidence="6">
        <text>4 Fe(II)-[cytochrome c] + O2 + 8 H(+)(in) = 4 Fe(III)-[cytochrome c] + 2 H2O + 4 H(+)(out)</text>
        <dbReference type="Rhea" id="RHEA:11436"/>
        <dbReference type="Rhea" id="RHEA-COMP:10350"/>
        <dbReference type="Rhea" id="RHEA-COMP:14399"/>
        <dbReference type="ChEBI" id="CHEBI:15377"/>
        <dbReference type="ChEBI" id="CHEBI:15378"/>
        <dbReference type="ChEBI" id="CHEBI:15379"/>
        <dbReference type="ChEBI" id="CHEBI:29033"/>
        <dbReference type="ChEBI" id="CHEBI:29034"/>
        <dbReference type="EC" id="7.1.1.9"/>
    </reaction>
</comment>
<comment type="caution">
    <text evidence="9">The sequence shown here is derived from an EMBL/GenBank/DDBJ whole genome shotgun (WGS) entry which is preliminary data.</text>
</comment>
<dbReference type="RefSeq" id="WP_257444861.1">
    <property type="nucleotide sequence ID" value="NZ_JANIPJ010000005.1"/>
</dbReference>
<evidence type="ECO:0000256" key="1">
    <source>
        <dbReference type="ARBA" id="ARBA00004196"/>
    </source>
</evidence>
<evidence type="ECO:0000313" key="10">
    <source>
        <dbReference type="Proteomes" id="UP001141950"/>
    </source>
</evidence>
<keyword evidence="10" id="KW-1185">Reference proteome</keyword>
<sequence length="157" mass="17317">MIDHLPRYERIWLLLGIGSIIVFLVVLGTLGIFVGLNPPGHMRTIAPEEVAATAPFDEPGVTQLGPNEFRVTMVARLFAFDPGEITIPRGSTVHFEVTSPDVVHGLFIPNTNVNIMVVPGHISEYTYTFEDEGNYAMLCHEYCGVGHHVMMGKLVVQ</sequence>
<dbReference type="EMBL" id="JANIPJ010000005">
    <property type="protein sequence ID" value="MCR2804069.1"/>
    <property type="molecule type" value="Genomic_DNA"/>
</dbReference>
<keyword evidence="7" id="KW-0472">Membrane</keyword>
<keyword evidence="7" id="KW-1133">Transmembrane helix</keyword>
<proteinExistence type="predicted"/>
<reference evidence="9" key="1">
    <citation type="submission" date="2022-08" db="EMBL/GenBank/DDBJ databases">
        <title>The genomic sequence of strain Paenibacillus sp. SCIV0701.</title>
        <authorList>
            <person name="Zhao H."/>
        </authorList>
    </citation>
    <scope>NUCLEOTIDE SEQUENCE</scope>
    <source>
        <strain evidence="9">SCIV0701</strain>
    </source>
</reference>
<dbReference type="GO" id="GO:0030313">
    <property type="term" value="C:cell envelope"/>
    <property type="evidence" value="ECO:0007669"/>
    <property type="project" value="UniProtKB-SubCell"/>
</dbReference>
<dbReference type="InterPro" id="IPR034214">
    <property type="entry name" value="Ba3_CcO_II_C"/>
</dbReference>
<dbReference type="SUPFAM" id="SSF49503">
    <property type="entry name" value="Cupredoxins"/>
    <property type="match status" value="1"/>
</dbReference>
<dbReference type="PANTHER" id="PTHR42838:SF2">
    <property type="entry name" value="NITROUS-OXIDE REDUCTASE"/>
    <property type="match status" value="1"/>
</dbReference>
<organism evidence="9 10">
    <name type="scientific">Paenibacillus soyae</name>
    <dbReference type="NCBI Taxonomy" id="2969249"/>
    <lineage>
        <taxon>Bacteria</taxon>
        <taxon>Bacillati</taxon>
        <taxon>Bacillota</taxon>
        <taxon>Bacilli</taxon>
        <taxon>Bacillales</taxon>
        <taxon>Paenibacillaceae</taxon>
        <taxon>Paenibacillus</taxon>
    </lineage>
</organism>
<feature type="domain" description="Cytochrome oxidase subunit II copper A binding" evidence="8">
    <location>
        <begin position="64"/>
        <end position="157"/>
    </location>
</feature>
<dbReference type="InterPro" id="IPR001505">
    <property type="entry name" value="Copper_CuA"/>
</dbReference>
<comment type="subcellular location">
    <subcellularLocation>
        <location evidence="1">Cell envelope</location>
    </subcellularLocation>
</comment>
<gene>
    <name evidence="9" type="ORF">NQZ67_09285</name>
</gene>
<dbReference type="PANTHER" id="PTHR42838">
    <property type="entry name" value="CYTOCHROME C OXIDASE SUBUNIT II"/>
    <property type="match status" value="1"/>
</dbReference>
<dbReference type="GO" id="GO:0016020">
    <property type="term" value="C:membrane"/>
    <property type="evidence" value="ECO:0007669"/>
    <property type="project" value="InterPro"/>
</dbReference>
<dbReference type="InterPro" id="IPR002429">
    <property type="entry name" value="CcO_II-like_C"/>
</dbReference>
<dbReference type="PROSITE" id="PS50857">
    <property type="entry name" value="COX2_CUA"/>
    <property type="match status" value="1"/>
</dbReference>
<comment type="function">
    <text evidence="4">Subunits I and II form the functional core of the enzyme complex. Electrons originating in cytochrome c are transferred via heme a and Cu(A) to the binuclear center formed by heme a3 and Cu(B).</text>
</comment>
<dbReference type="AlphaFoldDB" id="A0A9X2MNM8"/>
<evidence type="ECO:0000256" key="3">
    <source>
        <dbReference type="ARBA" id="ARBA00023008"/>
    </source>
</evidence>
<dbReference type="Pfam" id="PF00116">
    <property type="entry name" value="COX2"/>
    <property type="match status" value="1"/>
</dbReference>
<evidence type="ECO:0000256" key="4">
    <source>
        <dbReference type="ARBA" id="ARBA00024688"/>
    </source>
</evidence>
<protein>
    <recommendedName>
        <fullName evidence="5">Cytochrome aa3 subunit 2</fullName>
    </recommendedName>
</protein>
<evidence type="ECO:0000256" key="5">
    <source>
        <dbReference type="ARBA" id="ARBA00031399"/>
    </source>
</evidence>
<dbReference type="CDD" id="cd13913">
    <property type="entry name" value="ba3_CcO_II_C"/>
    <property type="match status" value="1"/>
</dbReference>
<dbReference type="InterPro" id="IPR051403">
    <property type="entry name" value="NosZ/Cyto_c_oxidase_sub2"/>
</dbReference>
<evidence type="ECO:0000256" key="7">
    <source>
        <dbReference type="SAM" id="Phobius"/>
    </source>
</evidence>
<keyword evidence="2" id="KW-0479">Metal-binding</keyword>
<dbReference type="InterPro" id="IPR008972">
    <property type="entry name" value="Cupredoxin"/>
</dbReference>